<feature type="transmembrane region" description="Helical" evidence="7">
    <location>
        <begin position="37"/>
        <end position="55"/>
    </location>
</feature>
<dbReference type="Pfam" id="PF01679">
    <property type="entry name" value="Pmp3"/>
    <property type="match status" value="1"/>
</dbReference>
<keyword evidence="5 7" id="KW-0472">Membrane</keyword>
<evidence type="ECO:0000256" key="6">
    <source>
        <dbReference type="SAM" id="Coils"/>
    </source>
</evidence>
<protein>
    <submittedName>
        <fullName evidence="9">Uncharacterized protein</fullName>
    </submittedName>
</protein>
<comment type="subcellular location">
    <subcellularLocation>
        <location evidence="1">Membrane</location>
    </subcellularLocation>
</comment>
<evidence type="ECO:0000256" key="1">
    <source>
        <dbReference type="ARBA" id="ARBA00004370"/>
    </source>
</evidence>
<keyword evidence="4 7" id="KW-1133">Transmembrane helix</keyword>
<sequence>MATDTDKIIEILLILFLPPLAVWFHSKECNGHVCLNIVLLLLVIPAYVHALWYCFMRDAWAHNNSSGLYRQSITLAKTRLANSIDTASKRKYIVADGLSNNDRLAAFKELDKYCKEDISKIGNALENVDKWIKFIYELQESQIVKEQEHYDKFAIGTTEEQGYLTMMDVAVDALRILREKSKELEAEIVNLEKIINPDDRPDVKAVLRNEEPYLRFNIPTSQTPNVHLAEALEEALVDFQKNLVLLFFDSLDLLIH</sequence>
<organism evidence="8 9">
    <name type="scientific">Acrobeloides nanus</name>
    <dbReference type="NCBI Taxonomy" id="290746"/>
    <lineage>
        <taxon>Eukaryota</taxon>
        <taxon>Metazoa</taxon>
        <taxon>Ecdysozoa</taxon>
        <taxon>Nematoda</taxon>
        <taxon>Chromadorea</taxon>
        <taxon>Rhabditida</taxon>
        <taxon>Tylenchina</taxon>
        <taxon>Cephalobomorpha</taxon>
        <taxon>Cephaloboidea</taxon>
        <taxon>Cephalobidae</taxon>
        <taxon>Acrobeloides</taxon>
    </lineage>
</organism>
<evidence type="ECO:0000313" key="8">
    <source>
        <dbReference type="Proteomes" id="UP000887540"/>
    </source>
</evidence>
<dbReference type="WBParaSite" id="ACRNAN_scaffold8243.g20706.t1">
    <property type="protein sequence ID" value="ACRNAN_scaffold8243.g20706.t1"/>
    <property type="gene ID" value="ACRNAN_scaffold8243.g20706"/>
</dbReference>
<dbReference type="Proteomes" id="UP000887540">
    <property type="component" value="Unplaced"/>
</dbReference>
<reference evidence="9" key="1">
    <citation type="submission" date="2022-11" db="UniProtKB">
        <authorList>
            <consortium name="WormBaseParasite"/>
        </authorList>
    </citation>
    <scope>IDENTIFICATION</scope>
</reference>
<feature type="coiled-coil region" evidence="6">
    <location>
        <begin position="167"/>
        <end position="194"/>
    </location>
</feature>
<dbReference type="AlphaFoldDB" id="A0A914EIZ5"/>
<feature type="transmembrane region" description="Helical" evidence="7">
    <location>
        <begin position="7"/>
        <end position="25"/>
    </location>
</feature>
<evidence type="ECO:0000256" key="3">
    <source>
        <dbReference type="ARBA" id="ARBA00022692"/>
    </source>
</evidence>
<evidence type="ECO:0000256" key="5">
    <source>
        <dbReference type="ARBA" id="ARBA00023136"/>
    </source>
</evidence>
<name>A0A914EIZ5_9BILA</name>
<accession>A0A914EIZ5</accession>
<comment type="similarity">
    <text evidence="2">Belongs to the UPF0057 (PMP3) family.</text>
</comment>
<keyword evidence="8" id="KW-1185">Reference proteome</keyword>
<evidence type="ECO:0000256" key="7">
    <source>
        <dbReference type="SAM" id="Phobius"/>
    </source>
</evidence>
<keyword evidence="3 7" id="KW-0812">Transmembrane</keyword>
<dbReference type="GO" id="GO:0016020">
    <property type="term" value="C:membrane"/>
    <property type="evidence" value="ECO:0007669"/>
    <property type="project" value="UniProtKB-SubCell"/>
</dbReference>
<keyword evidence="6" id="KW-0175">Coiled coil</keyword>
<evidence type="ECO:0000313" key="9">
    <source>
        <dbReference type="WBParaSite" id="ACRNAN_scaffold8243.g20706.t1"/>
    </source>
</evidence>
<evidence type="ECO:0000256" key="2">
    <source>
        <dbReference type="ARBA" id="ARBA00009530"/>
    </source>
</evidence>
<proteinExistence type="inferred from homology"/>
<dbReference type="InterPro" id="IPR000612">
    <property type="entry name" value="PMP3"/>
</dbReference>
<evidence type="ECO:0000256" key="4">
    <source>
        <dbReference type="ARBA" id="ARBA00022989"/>
    </source>
</evidence>